<dbReference type="InterPro" id="IPR058917">
    <property type="entry name" value="RESC6_dom"/>
</dbReference>
<evidence type="ECO:0000256" key="1">
    <source>
        <dbReference type="SAM" id="MobiDB-lite"/>
    </source>
</evidence>
<feature type="region of interest" description="Disordered" evidence="1">
    <location>
        <begin position="211"/>
        <end position="299"/>
    </location>
</feature>
<organism evidence="3 4">
    <name type="scientific">Prorocentrum cordatum</name>
    <dbReference type="NCBI Taxonomy" id="2364126"/>
    <lineage>
        <taxon>Eukaryota</taxon>
        <taxon>Sar</taxon>
        <taxon>Alveolata</taxon>
        <taxon>Dinophyceae</taxon>
        <taxon>Prorocentrales</taxon>
        <taxon>Prorocentraceae</taxon>
        <taxon>Prorocentrum</taxon>
    </lineage>
</organism>
<accession>A0ABN9W2N9</accession>
<feature type="region of interest" description="Disordered" evidence="1">
    <location>
        <begin position="1"/>
        <end position="22"/>
    </location>
</feature>
<dbReference type="Proteomes" id="UP001189429">
    <property type="component" value="Unassembled WGS sequence"/>
</dbReference>
<feature type="compositionally biased region" description="Low complexity" evidence="1">
    <location>
        <begin position="1229"/>
        <end position="1245"/>
    </location>
</feature>
<evidence type="ECO:0000313" key="4">
    <source>
        <dbReference type="Proteomes" id="UP001189429"/>
    </source>
</evidence>
<evidence type="ECO:0000313" key="3">
    <source>
        <dbReference type="EMBL" id="CAK0880325.1"/>
    </source>
</evidence>
<protein>
    <recommendedName>
        <fullName evidence="2">RNA-editing substrate-binding complex 6 protein domain-containing protein</fullName>
    </recommendedName>
</protein>
<feature type="region of interest" description="Disordered" evidence="1">
    <location>
        <begin position="1226"/>
        <end position="1267"/>
    </location>
</feature>
<feature type="compositionally biased region" description="Basic and acidic residues" evidence="1">
    <location>
        <begin position="244"/>
        <end position="271"/>
    </location>
</feature>
<feature type="domain" description="RNA-editing substrate-binding complex 6 protein" evidence="2">
    <location>
        <begin position="497"/>
        <end position="724"/>
    </location>
</feature>
<feature type="region of interest" description="Disordered" evidence="1">
    <location>
        <begin position="145"/>
        <end position="168"/>
    </location>
</feature>
<feature type="compositionally biased region" description="Basic and acidic residues" evidence="1">
    <location>
        <begin position="222"/>
        <end position="233"/>
    </location>
</feature>
<keyword evidence="4" id="KW-1185">Reference proteome</keyword>
<name>A0ABN9W2N9_9DINO</name>
<comment type="caution">
    <text evidence="3">The sequence shown here is derived from an EMBL/GenBank/DDBJ whole genome shotgun (WGS) entry which is preliminary data.</text>
</comment>
<dbReference type="Pfam" id="PF26188">
    <property type="entry name" value="RESC6"/>
    <property type="match status" value="1"/>
</dbReference>
<reference evidence="3" key="1">
    <citation type="submission" date="2023-10" db="EMBL/GenBank/DDBJ databases">
        <authorList>
            <person name="Chen Y."/>
            <person name="Shah S."/>
            <person name="Dougan E. K."/>
            <person name="Thang M."/>
            <person name="Chan C."/>
        </authorList>
    </citation>
    <scope>NUCLEOTIDE SEQUENCE [LARGE SCALE GENOMIC DNA]</scope>
</reference>
<feature type="region of interest" description="Disordered" evidence="1">
    <location>
        <begin position="1360"/>
        <end position="1383"/>
    </location>
</feature>
<feature type="compositionally biased region" description="Acidic residues" evidence="1">
    <location>
        <begin position="1246"/>
        <end position="1265"/>
    </location>
</feature>
<sequence length="1383" mass="147814">MKDRIPRPAGRTGRFRREFDRADRAGHGRHKILAECVGPLAVAGAPSGNELGDCSGDAMRRHQFEECSRERSAELCEKLAAHLRAFQARVATQDGGVQRTAGSTLGAELARGAGHAAAREAKAVTLARGRAAAKARRVGAELAGEGKVRGGGPRGSTHGSTRRAPGHPMLCSRAACRRALAVRARAQGRGFAGGGQAETVPQFWREYKDLEAKRRRRQPAAGEKRRHDPRAAAEEEPPLFGGRQDLDELLRGQEAKERHSAGQDRHGEARGGRGPRVRVSRAGPRKQPAGAGPEPEDDLEVGIREVQPDARQGGGDAPLPAMPPGPLGPAAQRLLACRSAGALLAEWEGLAAAEPEAEAPPGAQQAELVLALQLLGRWAGRAAERGQLLRDARLARALEALQRAVPWLEPWALAGGLWGCAGLGGARAAAECSQALVRAAAGRLPELGAEEAGLALRALARGRQLHRSKDSLQLRDGLVAAVIRQGEGLGAPGAAALAPALVQLRVTEPKLLDVIARRVGQDGRTLQVQDMAAASASLAALRVFHPTVTAQALKSVEAGVHLCTPRGVVQFCVALWNAEDPAAFRDFLQPAARSFMMDFGARDLCTVAEAFCRAQVSDADFLADLAFSLTPKIGDMGAHEVSVALNVFAPVAYTTPELLPGVAGRARTLVDELSPRQVARTLRGLAKCGYGDAALFAGLRERAVQLARVLYGTHATDALLALAQAGHLDGPSVSTLLGVVGRSLGSMTPIDHVAVLYAVAQLPPDLQMNAPEGLVDELLLALRRKRFAEWRMDPEALVHLLQALRGLRMQDEVLLDSLLERLPRVLRYSECSQSLPLLVQLVDCLGDLPSPSSLQVRMHLHRRPKLLAALKECLGAHFNRKLDLESGVVLARALARTGYEDAPLQDWLDRLIPEVEARLEFLDPSLVCDLCFALAEMNWNPAWNLKCVRRFVRKRYPDRAVFGAADASAAEAEEEDDEREAEEAAGAPTIGSLAAGACSGPLPGEALLRLAWALVALNEELPAALLEELHAAFGGSLPEGRCGTGLRLLQDVAQHHGLAKGAAERLPELPSAQEQAPAEVVEWLSLAREVPRGDLFASQQPPRAQRRERRLAMPHHAYPYEQWLSGALRSLRIPHEAGAPIGPHRVAVKFRRQRHAIDVLGLADISAPSRRTRGAAEVRRRQLMQLGWVVHPLTIFDLYNAVRSGSARLLVSKLLSSFDPDAARRASFRGSSLRPARAPSRAAGGEDPDGWLPDDAEGDAAEDPDMPGVLGIRHDPRATLQARAALAAAGCQASGSGSAAEVDPCSAQWRCNADLKLVLGGAPPQNTATDIARPTTELLPASEHVRDECGREVISSTVEQRFQADGAPSSAAQSPGIRRSFAS</sequence>
<dbReference type="EMBL" id="CAUYUJ010018059">
    <property type="protein sequence ID" value="CAK0880325.1"/>
    <property type="molecule type" value="Genomic_DNA"/>
</dbReference>
<gene>
    <name evidence="3" type="ORF">PCOR1329_LOCUS63489</name>
</gene>
<proteinExistence type="predicted"/>
<evidence type="ECO:0000259" key="2">
    <source>
        <dbReference type="Pfam" id="PF26188"/>
    </source>
</evidence>